<feature type="non-terminal residue" evidence="1">
    <location>
        <position position="1"/>
    </location>
</feature>
<sequence length="118" mass="13403">LNSIGPSTYDLLSTLSSPRIISEMTYDEVTQLLENYYPKQNDIIEQHKLLSRVQKPDESISEYVTTLKRQASSCKLTCSACKAPVSDLFLRAQFIRGIHDSTIREHLLQQKDLTSDLA</sequence>
<evidence type="ECO:0000313" key="1">
    <source>
        <dbReference type="EMBL" id="JAS58001.1"/>
    </source>
</evidence>
<accession>A0A1B6G6H8</accession>
<name>A0A1B6G6H8_9HEMI</name>
<organism evidence="1">
    <name type="scientific">Cuerna arida</name>
    <dbReference type="NCBI Taxonomy" id="1464854"/>
    <lineage>
        <taxon>Eukaryota</taxon>
        <taxon>Metazoa</taxon>
        <taxon>Ecdysozoa</taxon>
        <taxon>Arthropoda</taxon>
        <taxon>Hexapoda</taxon>
        <taxon>Insecta</taxon>
        <taxon>Pterygota</taxon>
        <taxon>Neoptera</taxon>
        <taxon>Paraneoptera</taxon>
        <taxon>Hemiptera</taxon>
        <taxon>Auchenorrhyncha</taxon>
        <taxon>Membracoidea</taxon>
        <taxon>Cicadellidae</taxon>
        <taxon>Cicadellinae</taxon>
        <taxon>Proconiini</taxon>
        <taxon>Cuerna</taxon>
    </lineage>
</organism>
<proteinExistence type="predicted"/>
<dbReference type="EMBL" id="GECZ01011768">
    <property type="protein sequence ID" value="JAS58001.1"/>
    <property type="molecule type" value="Transcribed_RNA"/>
</dbReference>
<protein>
    <recommendedName>
        <fullName evidence="2">Retrotransposon gag domain-containing protein</fullName>
    </recommendedName>
</protein>
<dbReference type="PANTHER" id="PTHR33198">
    <property type="entry name" value="ANK_REP_REGION DOMAIN-CONTAINING PROTEIN-RELATED"/>
    <property type="match status" value="1"/>
</dbReference>
<dbReference type="AlphaFoldDB" id="A0A1B6G6H8"/>
<evidence type="ECO:0008006" key="2">
    <source>
        <dbReference type="Google" id="ProtNLM"/>
    </source>
</evidence>
<feature type="non-terminal residue" evidence="1">
    <location>
        <position position="118"/>
    </location>
</feature>
<dbReference type="PANTHER" id="PTHR33198:SF19">
    <property type="entry name" value="CCHC-TYPE DOMAIN-CONTAINING PROTEIN"/>
    <property type="match status" value="1"/>
</dbReference>
<gene>
    <name evidence="1" type="ORF">g.48639</name>
</gene>
<reference evidence="1" key="1">
    <citation type="submission" date="2015-11" db="EMBL/GenBank/DDBJ databases">
        <title>De novo transcriptome assembly of four potential Pierce s Disease insect vectors from Arizona vineyards.</title>
        <authorList>
            <person name="Tassone E.E."/>
        </authorList>
    </citation>
    <scope>NUCLEOTIDE SEQUENCE</scope>
</reference>